<dbReference type="Proteomes" id="UP000233654">
    <property type="component" value="Unassembled WGS sequence"/>
</dbReference>
<keyword evidence="2" id="KW-0732">Signal</keyword>
<dbReference type="CDD" id="cd10918">
    <property type="entry name" value="CE4_NodB_like_5s_6s"/>
    <property type="match status" value="1"/>
</dbReference>
<dbReference type="GO" id="GO:0016810">
    <property type="term" value="F:hydrolase activity, acting on carbon-nitrogen (but not peptide) bonds"/>
    <property type="evidence" value="ECO:0007669"/>
    <property type="project" value="InterPro"/>
</dbReference>
<dbReference type="InterPro" id="IPR011330">
    <property type="entry name" value="Glyco_hydro/deAcase_b/a-brl"/>
</dbReference>
<proteinExistence type="predicted"/>
<gene>
    <name evidence="4" type="ORF">CVT63_03590</name>
</gene>
<evidence type="ECO:0000313" key="5">
    <source>
        <dbReference type="Proteomes" id="UP000233654"/>
    </source>
</evidence>
<organism evidence="4 5">
    <name type="scientific">Candidatus Anoxymicrobium japonicum</name>
    <dbReference type="NCBI Taxonomy" id="2013648"/>
    <lineage>
        <taxon>Bacteria</taxon>
        <taxon>Bacillati</taxon>
        <taxon>Actinomycetota</taxon>
        <taxon>Candidatus Geothermincolia</taxon>
        <taxon>Candidatus Geothermincolales</taxon>
        <taxon>Candidatus Anoxymicrobiaceae</taxon>
        <taxon>Candidatus Anoxymicrobium</taxon>
    </lineage>
</organism>
<comment type="caution">
    <text evidence="4">The sequence shown here is derived from an EMBL/GenBank/DDBJ whole genome shotgun (WGS) entry which is preliminary data.</text>
</comment>
<dbReference type="SUPFAM" id="SSF88713">
    <property type="entry name" value="Glycoside hydrolase/deacetylase"/>
    <property type="match status" value="1"/>
</dbReference>
<accession>A0A2N3G6E2</accession>
<feature type="domain" description="NodB homology" evidence="3">
    <location>
        <begin position="88"/>
        <end position="288"/>
    </location>
</feature>
<dbReference type="Gene3D" id="3.20.20.370">
    <property type="entry name" value="Glycoside hydrolase/deacetylase"/>
    <property type="match status" value="1"/>
</dbReference>
<dbReference type="InterPro" id="IPR051398">
    <property type="entry name" value="Polysacch_Deacetylase"/>
</dbReference>
<dbReference type="PANTHER" id="PTHR34216">
    <property type="match status" value="1"/>
</dbReference>
<evidence type="ECO:0000256" key="1">
    <source>
        <dbReference type="ARBA" id="ARBA00004613"/>
    </source>
</evidence>
<dbReference type="AlphaFoldDB" id="A0A2N3G6E2"/>
<dbReference type="PANTHER" id="PTHR34216:SF3">
    <property type="entry name" value="POLY-BETA-1,6-N-ACETYL-D-GLUCOSAMINE N-DEACETYLASE"/>
    <property type="match status" value="1"/>
</dbReference>
<dbReference type="Pfam" id="PF01522">
    <property type="entry name" value="Polysacc_deac_1"/>
    <property type="match status" value="1"/>
</dbReference>
<dbReference type="InterPro" id="IPR002509">
    <property type="entry name" value="NODB_dom"/>
</dbReference>
<protein>
    <recommendedName>
        <fullName evidence="3">NodB homology domain-containing protein</fullName>
    </recommendedName>
</protein>
<dbReference type="EMBL" id="PHEX01000023">
    <property type="protein sequence ID" value="PKQ28290.1"/>
    <property type="molecule type" value="Genomic_DNA"/>
</dbReference>
<sequence length="341" mass="36847">MLPNARLLARTSLGWLLWPLAAKLIPRKIGGDQGLVLMFHHVGRPVLPGAEDYLFLSVAELGEVLDFVRAELCPLEPLDFLARLAAGTLPPKATMLTFDDGTVDQVSLAAPEFVKRGLKAGFFVCPGLIERGDSVPSLDLATLCQHAPAGRHAIILDAGPGEPTCPPLLIEISDQASRGQAYAALLPLLRQPSRARARFLSAVRHGLGVAADVRCDYRLATWEELRALTAAGMYVGNHTLYHSTVAADGIAQFEADVAQAYRILDQQLPPTRRIFCYPYGRAEDATAATTLVLQSHGVSHAFVVQGGLARPVRTGPWNLHREAVSYNIQAAKLAALLALFR</sequence>
<dbReference type="GO" id="GO:0005975">
    <property type="term" value="P:carbohydrate metabolic process"/>
    <property type="evidence" value="ECO:0007669"/>
    <property type="project" value="InterPro"/>
</dbReference>
<dbReference type="GO" id="GO:0005576">
    <property type="term" value="C:extracellular region"/>
    <property type="evidence" value="ECO:0007669"/>
    <property type="project" value="UniProtKB-SubCell"/>
</dbReference>
<evidence type="ECO:0000313" key="4">
    <source>
        <dbReference type="EMBL" id="PKQ28290.1"/>
    </source>
</evidence>
<reference evidence="4 5" key="1">
    <citation type="journal article" date="2017" name="ISME J.">
        <title>Potential for microbial H2 and metal transformations associated with novel bacteria and archaea in deep terrestrial subsurface sediments.</title>
        <authorList>
            <person name="Hernsdorf A.W."/>
            <person name="Amano Y."/>
            <person name="Miyakawa K."/>
            <person name="Ise K."/>
            <person name="Suzuki Y."/>
            <person name="Anantharaman K."/>
            <person name="Probst A."/>
            <person name="Burstein D."/>
            <person name="Thomas B.C."/>
            <person name="Banfield J.F."/>
        </authorList>
    </citation>
    <scope>NUCLEOTIDE SEQUENCE [LARGE SCALE GENOMIC DNA]</scope>
    <source>
        <strain evidence="4">HGW-Actinobacteria-3</strain>
    </source>
</reference>
<evidence type="ECO:0000259" key="3">
    <source>
        <dbReference type="Pfam" id="PF01522"/>
    </source>
</evidence>
<comment type="subcellular location">
    <subcellularLocation>
        <location evidence="1">Secreted</location>
    </subcellularLocation>
</comment>
<name>A0A2N3G6E2_9ACTN</name>
<evidence type="ECO:0000256" key="2">
    <source>
        <dbReference type="ARBA" id="ARBA00022729"/>
    </source>
</evidence>